<dbReference type="InterPro" id="IPR036390">
    <property type="entry name" value="WH_DNA-bd_sf"/>
</dbReference>
<dbReference type="Pfam" id="PF01022">
    <property type="entry name" value="HTH_5"/>
    <property type="match status" value="1"/>
</dbReference>
<keyword evidence="3" id="KW-0804">Transcription</keyword>
<feature type="domain" description="HTH arsR-type" evidence="4">
    <location>
        <begin position="1"/>
        <end position="95"/>
    </location>
</feature>
<dbReference type="SUPFAM" id="SSF46785">
    <property type="entry name" value="Winged helix' DNA-binding domain"/>
    <property type="match status" value="1"/>
</dbReference>
<dbReference type="CDD" id="cd00090">
    <property type="entry name" value="HTH_ARSR"/>
    <property type="match status" value="1"/>
</dbReference>
<dbReference type="Proteomes" id="UP000052013">
    <property type="component" value="Unassembled WGS sequence"/>
</dbReference>
<evidence type="ECO:0000313" key="5">
    <source>
        <dbReference type="EMBL" id="KRL68617.1"/>
    </source>
</evidence>
<dbReference type="SMART" id="SM00418">
    <property type="entry name" value="HTH_ARSR"/>
    <property type="match status" value="1"/>
</dbReference>
<dbReference type="RefSeq" id="WP_057864050.1">
    <property type="nucleotide sequence ID" value="NZ_AZEY01000023.1"/>
</dbReference>
<dbReference type="PRINTS" id="PR00778">
    <property type="entry name" value="HTHARSR"/>
</dbReference>
<dbReference type="InterPro" id="IPR011991">
    <property type="entry name" value="ArsR-like_HTH"/>
</dbReference>
<evidence type="ECO:0000256" key="2">
    <source>
        <dbReference type="ARBA" id="ARBA00023125"/>
    </source>
</evidence>
<name>A0A0R1SIK5_9LACO</name>
<organism evidence="5 6">
    <name type="scientific">Lentilactobacillus diolivorans DSM 14421</name>
    <dbReference type="NCBI Taxonomy" id="1423739"/>
    <lineage>
        <taxon>Bacteria</taxon>
        <taxon>Bacillati</taxon>
        <taxon>Bacillota</taxon>
        <taxon>Bacilli</taxon>
        <taxon>Lactobacillales</taxon>
        <taxon>Lactobacillaceae</taxon>
        <taxon>Lentilactobacillus</taxon>
    </lineage>
</organism>
<dbReference type="Gene3D" id="1.10.10.10">
    <property type="entry name" value="Winged helix-like DNA-binding domain superfamily/Winged helix DNA-binding domain"/>
    <property type="match status" value="1"/>
</dbReference>
<accession>A0A0R1SIK5</accession>
<proteinExistence type="predicted"/>
<dbReference type="STRING" id="1423739.FC85_GL002435"/>
<dbReference type="PANTHER" id="PTHR33154">
    <property type="entry name" value="TRANSCRIPTIONAL REGULATOR, ARSR FAMILY"/>
    <property type="match status" value="1"/>
</dbReference>
<dbReference type="PROSITE" id="PS50987">
    <property type="entry name" value="HTH_ARSR_2"/>
    <property type="match status" value="1"/>
</dbReference>
<evidence type="ECO:0000313" key="6">
    <source>
        <dbReference type="Proteomes" id="UP000052013"/>
    </source>
</evidence>
<keyword evidence="1" id="KW-0805">Transcription regulation</keyword>
<dbReference type="InterPro" id="IPR051081">
    <property type="entry name" value="HTH_MetalResp_TranReg"/>
</dbReference>
<dbReference type="PATRIC" id="fig|1423739.3.peg.2532"/>
<evidence type="ECO:0000256" key="3">
    <source>
        <dbReference type="ARBA" id="ARBA00023163"/>
    </source>
</evidence>
<comment type="caution">
    <text evidence="5">The sequence shown here is derived from an EMBL/GenBank/DDBJ whole genome shotgun (WGS) entry which is preliminary data.</text>
</comment>
<dbReference type="EMBL" id="AZEY01000023">
    <property type="protein sequence ID" value="KRL68617.1"/>
    <property type="molecule type" value="Genomic_DNA"/>
</dbReference>
<reference evidence="5 6" key="1">
    <citation type="journal article" date="2015" name="Genome Announc.">
        <title>Expanding the biotechnology potential of lactobacilli through comparative genomics of 213 strains and associated genera.</title>
        <authorList>
            <person name="Sun Z."/>
            <person name="Harris H.M."/>
            <person name="McCann A."/>
            <person name="Guo C."/>
            <person name="Argimon S."/>
            <person name="Zhang W."/>
            <person name="Yang X."/>
            <person name="Jeffery I.B."/>
            <person name="Cooney J.C."/>
            <person name="Kagawa T.F."/>
            <person name="Liu W."/>
            <person name="Song Y."/>
            <person name="Salvetti E."/>
            <person name="Wrobel A."/>
            <person name="Rasinkangas P."/>
            <person name="Parkhill J."/>
            <person name="Rea M.C."/>
            <person name="O'Sullivan O."/>
            <person name="Ritari J."/>
            <person name="Douillard F.P."/>
            <person name="Paul Ross R."/>
            <person name="Yang R."/>
            <person name="Briner A.E."/>
            <person name="Felis G.E."/>
            <person name="de Vos W.M."/>
            <person name="Barrangou R."/>
            <person name="Klaenhammer T.R."/>
            <person name="Caufield P.W."/>
            <person name="Cui Y."/>
            <person name="Zhang H."/>
            <person name="O'Toole P.W."/>
        </authorList>
    </citation>
    <scope>NUCLEOTIDE SEQUENCE [LARGE SCALE GENOMIC DNA]</scope>
    <source>
        <strain evidence="5 6">DSM 14421</strain>
    </source>
</reference>
<dbReference type="PANTHER" id="PTHR33154:SF38">
    <property type="entry name" value="HTH ARSR-TYPE DOMAIN-CONTAINING PROTEIN"/>
    <property type="match status" value="1"/>
</dbReference>
<gene>
    <name evidence="5" type="ORF">FC85_GL002435</name>
</gene>
<evidence type="ECO:0000259" key="4">
    <source>
        <dbReference type="PROSITE" id="PS50987"/>
    </source>
</evidence>
<protein>
    <submittedName>
        <fullName evidence="5">ArsR family transcriptional regulator</fullName>
    </submittedName>
</protein>
<dbReference type="GO" id="GO:0003677">
    <property type="term" value="F:DNA binding"/>
    <property type="evidence" value="ECO:0007669"/>
    <property type="project" value="UniProtKB-KW"/>
</dbReference>
<evidence type="ECO:0000256" key="1">
    <source>
        <dbReference type="ARBA" id="ARBA00023015"/>
    </source>
</evidence>
<dbReference type="GO" id="GO:0003700">
    <property type="term" value="F:DNA-binding transcription factor activity"/>
    <property type="evidence" value="ECO:0007669"/>
    <property type="project" value="InterPro"/>
</dbReference>
<dbReference type="InterPro" id="IPR036388">
    <property type="entry name" value="WH-like_DNA-bd_sf"/>
</dbReference>
<sequence>MLLDMNDHSLPVYKALSSPARLKIIRLLAARPYSIKELSAKLGISQTITLRHVNQLKAAGLLKFTKEGKSKISHLTVDDIKIQFPSQVQASSLSSHKVDIPVGLHTDFQIEPTCGLADLNGFIGKVDEPKYWMAPERRNARIIWFAKGYVEYEVGNFLEPGEQVQMLTLSAEMGSEIPMSNEDWPSDITFTLDGKELGTWTSPGDFADIRGKFTPLWTPAKFNQYGTQVTLIVSHEGTWISGQKISGTTIDDLTPLPSRMKLRIGVAQDAKNQGGCTIFGKGFGNYDQEMCLTLYCS</sequence>
<keyword evidence="2" id="KW-0238">DNA-binding</keyword>
<dbReference type="AlphaFoldDB" id="A0A0R1SIK5"/>
<dbReference type="InterPro" id="IPR001845">
    <property type="entry name" value="HTH_ArsR_DNA-bd_dom"/>
</dbReference>